<evidence type="ECO:0000313" key="1">
    <source>
        <dbReference type="EMBL" id="VVC88196.1"/>
    </source>
</evidence>
<dbReference type="Proteomes" id="UP000324832">
    <property type="component" value="Unassembled WGS sequence"/>
</dbReference>
<dbReference type="AlphaFoldDB" id="A0A5E4PSF4"/>
<accession>A0A5E4PSF4</accession>
<proteinExistence type="predicted"/>
<evidence type="ECO:0000313" key="2">
    <source>
        <dbReference type="Proteomes" id="UP000324832"/>
    </source>
</evidence>
<keyword evidence="2" id="KW-1185">Reference proteome</keyword>
<organism evidence="1 2">
    <name type="scientific">Leptidea sinapis</name>
    <dbReference type="NCBI Taxonomy" id="189913"/>
    <lineage>
        <taxon>Eukaryota</taxon>
        <taxon>Metazoa</taxon>
        <taxon>Ecdysozoa</taxon>
        <taxon>Arthropoda</taxon>
        <taxon>Hexapoda</taxon>
        <taxon>Insecta</taxon>
        <taxon>Pterygota</taxon>
        <taxon>Neoptera</taxon>
        <taxon>Endopterygota</taxon>
        <taxon>Lepidoptera</taxon>
        <taxon>Glossata</taxon>
        <taxon>Ditrysia</taxon>
        <taxon>Papilionoidea</taxon>
        <taxon>Pieridae</taxon>
        <taxon>Dismorphiinae</taxon>
        <taxon>Leptidea</taxon>
    </lineage>
</organism>
<dbReference type="InterPro" id="IPR036084">
    <property type="entry name" value="Ser_inhib-like_sf"/>
</dbReference>
<gene>
    <name evidence="1" type="ORF">LSINAPIS_LOCUS1624</name>
</gene>
<dbReference type="SUPFAM" id="SSF57567">
    <property type="entry name" value="Serine protease inhibitors"/>
    <property type="match status" value="1"/>
</dbReference>
<name>A0A5E4PSF4_9NEOP</name>
<protein>
    <recommendedName>
        <fullName evidence="3">TIL domain-containing protein</fullName>
    </recommendedName>
</protein>
<sequence>MFECYRRKDLLAESVCVAQRSGPVVAQRTQGKDEDTSDDGVVRDSRRGIRECEVGTRAYTTGCSKLKPEPSCEDPNPPELPGNICDFSACYCEPPTLRNKLTKECVAPEKCPSPNQPEPKKKHY</sequence>
<dbReference type="Gene3D" id="2.10.25.10">
    <property type="entry name" value="Laminin"/>
    <property type="match status" value="1"/>
</dbReference>
<reference evidence="1 2" key="1">
    <citation type="submission" date="2017-07" db="EMBL/GenBank/DDBJ databases">
        <authorList>
            <person name="Talla V."/>
            <person name="Backstrom N."/>
        </authorList>
    </citation>
    <scope>NUCLEOTIDE SEQUENCE [LARGE SCALE GENOMIC DNA]</scope>
</reference>
<dbReference type="EMBL" id="FZQP02000260">
    <property type="protein sequence ID" value="VVC88196.1"/>
    <property type="molecule type" value="Genomic_DNA"/>
</dbReference>
<evidence type="ECO:0008006" key="3">
    <source>
        <dbReference type="Google" id="ProtNLM"/>
    </source>
</evidence>